<feature type="transmembrane region" description="Helical" evidence="9">
    <location>
        <begin position="287"/>
        <end position="304"/>
    </location>
</feature>
<feature type="transmembrane region" description="Helical" evidence="9">
    <location>
        <begin position="84"/>
        <end position="106"/>
    </location>
</feature>
<evidence type="ECO:0000313" key="10">
    <source>
        <dbReference type="EMBL" id="GAA4668333.1"/>
    </source>
</evidence>
<keyword evidence="6 9" id="KW-1133">Transmembrane helix</keyword>
<organism evidence="10 11">
    <name type="scientific">Frondihabitans cladoniiphilus</name>
    <dbReference type="NCBI Taxonomy" id="715785"/>
    <lineage>
        <taxon>Bacteria</taxon>
        <taxon>Bacillati</taxon>
        <taxon>Actinomycetota</taxon>
        <taxon>Actinomycetes</taxon>
        <taxon>Micrococcales</taxon>
        <taxon>Microbacteriaceae</taxon>
        <taxon>Frondihabitans</taxon>
    </lineage>
</organism>
<keyword evidence="7 9" id="KW-0472">Membrane</keyword>
<dbReference type="EMBL" id="BAABLM010000001">
    <property type="protein sequence ID" value="GAA4668333.1"/>
    <property type="molecule type" value="Genomic_DNA"/>
</dbReference>
<keyword evidence="11" id="KW-1185">Reference proteome</keyword>
<proteinExistence type="inferred from homology"/>
<protein>
    <submittedName>
        <fullName evidence="10">AI-2E family transporter</fullName>
    </submittedName>
</protein>
<comment type="similarity">
    <text evidence="2">Belongs to the autoinducer-2 exporter (AI-2E) (TC 2.A.86) family.</text>
</comment>
<feature type="transmembrane region" description="Helical" evidence="9">
    <location>
        <begin position="118"/>
        <end position="138"/>
    </location>
</feature>
<evidence type="ECO:0000256" key="1">
    <source>
        <dbReference type="ARBA" id="ARBA00004651"/>
    </source>
</evidence>
<evidence type="ECO:0000256" key="4">
    <source>
        <dbReference type="ARBA" id="ARBA00022475"/>
    </source>
</evidence>
<feature type="compositionally biased region" description="Basic and acidic residues" evidence="8">
    <location>
        <begin position="35"/>
        <end position="50"/>
    </location>
</feature>
<feature type="transmembrane region" description="Helical" evidence="9">
    <location>
        <begin position="310"/>
        <end position="334"/>
    </location>
</feature>
<keyword evidence="4" id="KW-1003">Cell membrane</keyword>
<name>A0ABP8VP68_9MICO</name>
<sequence length="399" mass="41741">MPLDPPPTRRRPPGGAPRIRPSSSRPRRIALPARNSHDAQNHRGPRDARPRPVALQAFRVGLVGVLGVGLGLAIIGGVQTIASLLTYIGVAYFISLALEPVIVWAGRHRIPRWGAVSGVFAILVALAAALVFTVVPLVGHQIVGLAKRTPAALETLTSEPWFADLTKSLGVDGGVHGLVEAATDFLKDPAHLRSIGGGLLSVGTGVVDGATAVFVVLILTAYFTSTLPRITNKAFQMIPASKAVSYRPVYDEMTHSVGRYVAGQVLLAAFNALLTCILLLVFQVPGVALLTAVAFVGALIPIVGTIVEALIIIAVCLFTSPAAAIAAIIFYLVYHPLEAYILTPRVMSRAVHVPGALVVIAVIGGGALGGILGALVAVPIVAAAVVLVERVIVPFQRRR</sequence>
<feature type="region of interest" description="Disordered" evidence="8">
    <location>
        <begin position="1"/>
        <end position="50"/>
    </location>
</feature>
<dbReference type="PANTHER" id="PTHR21716">
    <property type="entry name" value="TRANSMEMBRANE PROTEIN"/>
    <property type="match status" value="1"/>
</dbReference>
<evidence type="ECO:0000256" key="8">
    <source>
        <dbReference type="SAM" id="MobiDB-lite"/>
    </source>
</evidence>
<evidence type="ECO:0000256" key="7">
    <source>
        <dbReference type="ARBA" id="ARBA00023136"/>
    </source>
</evidence>
<feature type="transmembrane region" description="Helical" evidence="9">
    <location>
        <begin position="371"/>
        <end position="393"/>
    </location>
</feature>
<accession>A0ABP8VP68</accession>
<feature type="transmembrane region" description="Helical" evidence="9">
    <location>
        <begin position="57"/>
        <end position="77"/>
    </location>
</feature>
<evidence type="ECO:0000256" key="5">
    <source>
        <dbReference type="ARBA" id="ARBA00022692"/>
    </source>
</evidence>
<dbReference type="Pfam" id="PF01594">
    <property type="entry name" value="AI-2E_transport"/>
    <property type="match status" value="1"/>
</dbReference>
<dbReference type="InterPro" id="IPR002549">
    <property type="entry name" value="AI-2E-like"/>
</dbReference>
<dbReference type="RefSeq" id="WP_345373601.1">
    <property type="nucleotide sequence ID" value="NZ_BAABLM010000001.1"/>
</dbReference>
<comment type="subcellular location">
    <subcellularLocation>
        <location evidence="1">Cell membrane</location>
        <topology evidence="1">Multi-pass membrane protein</topology>
    </subcellularLocation>
</comment>
<comment type="caution">
    <text evidence="10">The sequence shown here is derived from an EMBL/GenBank/DDBJ whole genome shotgun (WGS) entry which is preliminary data.</text>
</comment>
<evidence type="ECO:0000256" key="3">
    <source>
        <dbReference type="ARBA" id="ARBA00022448"/>
    </source>
</evidence>
<evidence type="ECO:0000256" key="6">
    <source>
        <dbReference type="ARBA" id="ARBA00022989"/>
    </source>
</evidence>
<feature type="transmembrane region" description="Helical" evidence="9">
    <location>
        <begin position="199"/>
        <end position="223"/>
    </location>
</feature>
<gene>
    <name evidence="10" type="ORF">GCM10025780_08730</name>
</gene>
<evidence type="ECO:0000313" key="11">
    <source>
        <dbReference type="Proteomes" id="UP001501295"/>
    </source>
</evidence>
<evidence type="ECO:0000256" key="9">
    <source>
        <dbReference type="SAM" id="Phobius"/>
    </source>
</evidence>
<keyword evidence="3" id="KW-0813">Transport</keyword>
<dbReference type="PANTHER" id="PTHR21716:SF53">
    <property type="entry name" value="PERMEASE PERM-RELATED"/>
    <property type="match status" value="1"/>
</dbReference>
<feature type="compositionally biased region" description="Low complexity" evidence="8">
    <location>
        <begin position="16"/>
        <end position="34"/>
    </location>
</feature>
<keyword evidence="5 9" id="KW-0812">Transmembrane</keyword>
<evidence type="ECO:0000256" key="2">
    <source>
        <dbReference type="ARBA" id="ARBA00009773"/>
    </source>
</evidence>
<feature type="transmembrane region" description="Helical" evidence="9">
    <location>
        <begin position="260"/>
        <end position="280"/>
    </location>
</feature>
<dbReference type="Proteomes" id="UP001501295">
    <property type="component" value="Unassembled WGS sequence"/>
</dbReference>
<reference evidence="11" key="1">
    <citation type="journal article" date="2019" name="Int. J. Syst. Evol. Microbiol.">
        <title>The Global Catalogue of Microorganisms (GCM) 10K type strain sequencing project: providing services to taxonomists for standard genome sequencing and annotation.</title>
        <authorList>
            <consortium name="The Broad Institute Genomics Platform"/>
            <consortium name="The Broad Institute Genome Sequencing Center for Infectious Disease"/>
            <person name="Wu L."/>
            <person name="Ma J."/>
        </authorList>
    </citation>
    <scope>NUCLEOTIDE SEQUENCE [LARGE SCALE GENOMIC DNA]</scope>
    <source>
        <strain evidence="11">JCM 18956</strain>
    </source>
</reference>